<evidence type="ECO:0000313" key="10">
    <source>
        <dbReference type="Proteomes" id="UP000807342"/>
    </source>
</evidence>
<dbReference type="InterPro" id="IPR043129">
    <property type="entry name" value="ATPase_NBD"/>
</dbReference>
<dbReference type="EMBL" id="MU151079">
    <property type="protein sequence ID" value="KAF9451859.1"/>
    <property type="molecule type" value="Genomic_DNA"/>
</dbReference>
<reference evidence="9" key="1">
    <citation type="submission" date="2020-11" db="EMBL/GenBank/DDBJ databases">
        <authorList>
            <consortium name="DOE Joint Genome Institute"/>
            <person name="Ahrendt S."/>
            <person name="Riley R."/>
            <person name="Andreopoulos W."/>
            <person name="Labutti K."/>
            <person name="Pangilinan J."/>
            <person name="Ruiz-Duenas F.J."/>
            <person name="Barrasa J.M."/>
            <person name="Sanchez-Garcia M."/>
            <person name="Camarero S."/>
            <person name="Miyauchi S."/>
            <person name="Serrano A."/>
            <person name="Linde D."/>
            <person name="Babiker R."/>
            <person name="Drula E."/>
            <person name="Ayuso-Fernandez I."/>
            <person name="Pacheco R."/>
            <person name="Padilla G."/>
            <person name="Ferreira P."/>
            <person name="Barriuso J."/>
            <person name="Kellner H."/>
            <person name="Castanera R."/>
            <person name="Alfaro M."/>
            <person name="Ramirez L."/>
            <person name="Pisabarro A.G."/>
            <person name="Kuo A."/>
            <person name="Tritt A."/>
            <person name="Lipzen A."/>
            <person name="He G."/>
            <person name="Yan M."/>
            <person name="Ng V."/>
            <person name="Cullen D."/>
            <person name="Martin F."/>
            <person name="Rosso M.-N."/>
            <person name="Henrissat B."/>
            <person name="Hibbett D."/>
            <person name="Martinez A.T."/>
            <person name="Grigoriev I.V."/>
        </authorList>
    </citation>
    <scope>NUCLEOTIDE SEQUENCE</scope>
    <source>
        <strain evidence="9">MF-IS2</strain>
    </source>
</reference>
<dbReference type="GO" id="GO:0005737">
    <property type="term" value="C:cytoplasm"/>
    <property type="evidence" value="ECO:0007669"/>
    <property type="project" value="UniProtKB-SubCell"/>
</dbReference>
<dbReference type="Pfam" id="PF00022">
    <property type="entry name" value="Actin"/>
    <property type="match status" value="1"/>
</dbReference>
<comment type="subunit">
    <text evidence="6">Component of the SWR1 chromatin remodeling complex.</text>
</comment>
<feature type="region of interest" description="Disordered" evidence="8">
    <location>
        <begin position="386"/>
        <end position="449"/>
    </location>
</feature>
<dbReference type="PANTHER" id="PTHR11937">
    <property type="entry name" value="ACTIN"/>
    <property type="match status" value="1"/>
</dbReference>
<gene>
    <name evidence="9" type="ORF">P691DRAFT_795986</name>
</gene>
<evidence type="ECO:0000256" key="4">
    <source>
        <dbReference type="ARBA" id="ARBA00022490"/>
    </source>
</evidence>
<dbReference type="InterPro" id="IPR004000">
    <property type="entry name" value="Actin"/>
</dbReference>
<dbReference type="GO" id="GO:0005634">
    <property type="term" value="C:nucleus"/>
    <property type="evidence" value="ECO:0007669"/>
    <property type="project" value="UniProtKB-ARBA"/>
</dbReference>
<keyword evidence="10" id="KW-1185">Reference proteome</keyword>
<sequence length="449" mass="50894">MHNIIIDNGAHTIKVGIQKGLPRLVPNAVIRSKGDKSTYFGHEFERCEDYSSLHYRLPFEKGYIVDWDAQKAIWDGLFSTEIDTTQASLLLTEPYFNLPNIQDVYDQFVFEEYEFQSYYRCTPASLVPRGTLFSLPDHSDPECCIVIDSGFSFTHVIPIMENKVVWGAVKRVDVGGKLLTNHLKELVSYRQWNMMDETFIVNDVKEQCCFVSENFKRDLETCRMNPTQNSIVQEYILPDLSRNQKGRVRGSDDIRLDADQVLVMNNERFAVPEIIFRPDDIGLDQMGLASAVAHVITLLPEDLQGLFWANIGLIGGNTKFPGFRARLLQELQPLAPMDCEVVIYESDDPVLEPYRSALHFNFARHAVTRAEYQELGSEAFRRRFKSMGSRASPGASTDDGAADTDMNTEHDRKSASTTVGRGKKMADERGAAAGVKQWRTTIPNLNGRR</sequence>
<dbReference type="OrthoDB" id="6220758at2759"/>
<keyword evidence="4" id="KW-0963">Cytoplasm</keyword>
<evidence type="ECO:0000256" key="5">
    <source>
        <dbReference type="ARBA" id="ARBA00025222"/>
    </source>
</evidence>
<dbReference type="CDD" id="cd10210">
    <property type="entry name" value="ASKHA_NBD_Arp6"/>
    <property type="match status" value="1"/>
</dbReference>
<accession>A0A9P5XK36</accession>
<comment type="similarity">
    <text evidence="2">Belongs to the actin family. ARP6 subfamily.</text>
</comment>
<dbReference type="SUPFAM" id="SSF53067">
    <property type="entry name" value="Actin-like ATPase domain"/>
    <property type="match status" value="2"/>
</dbReference>
<dbReference type="SMART" id="SM00268">
    <property type="entry name" value="ACTIN"/>
    <property type="match status" value="1"/>
</dbReference>
<comment type="subcellular location">
    <subcellularLocation>
        <location evidence="1">Cytoplasm</location>
    </subcellularLocation>
</comment>
<evidence type="ECO:0000256" key="2">
    <source>
        <dbReference type="ARBA" id="ARBA00005665"/>
    </source>
</evidence>
<dbReference type="FunFam" id="3.90.640.10:FF:000014">
    <property type="entry name" value="Putative actin-related protein 6"/>
    <property type="match status" value="1"/>
</dbReference>
<feature type="compositionally biased region" description="Low complexity" evidence="8">
    <location>
        <begin position="391"/>
        <end position="405"/>
    </location>
</feature>
<comment type="caution">
    <text evidence="9">The sequence shown here is derived from an EMBL/GenBank/DDBJ whole genome shotgun (WGS) entry which is preliminary data.</text>
</comment>
<feature type="compositionally biased region" description="Polar residues" evidence="8">
    <location>
        <begin position="438"/>
        <end position="449"/>
    </location>
</feature>
<evidence type="ECO:0000313" key="9">
    <source>
        <dbReference type="EMBL" id="KAF9451859.1"/>
    </source>
</evidence>
<evidence type="ECO:0000256" key="1">
    <source>
        <dbReference type="ARBA" id="ARBA00004496"/>
    </source>
</evidence>
<organism evidence="9 10">
    <name type="scientific">Macrolepiota fuliginosa MF-IS2</name>
    <dbReference type="NCBI Taxonomy" id="1400762"/>
    <lineage>
        <taxon>Eukaryota</taxon>
        <taxon>Fungi</taxon>
        <taxon>Dikarya</taxon>
        <taxon>Basidiomycota</taxon>
        <taxon>Agaricomycotina</taxon>
        <taxon>Agaricomycetes</taxon>
        <taxon>Agaricomycetidae</taxon>
        <taxon>Agaricales</taxon>
        <taxon>Agaricineae</taxon>
        <taxon>Agaricaceae</taxon>
        <taxon>Macrolepiota</taxon>
    </lineage>
</organism>
<dbReference type="Gene3D" id="3.30.420.40">
    <property type="match status" value="2"/>
</dbReference>
<evidence type="ECO:0000256" key="6">
    <source>
        <dbReference type="ARBA" id="ARBA00063309"/>
    </source>
</evidence>
<dbReference type="Gene3D" id="3.90.640.10">
    <property type="entry name" value="Actin, Chain A, domain 4"/>
    <property type="match status" value="1"/>
</dbReference>
<dbReference type="Proteomes" id="UP000807342">
    <property type="component" value="Unassembled WGS sequence"/>
</dbReference>
<dbReference type="Gene3D" id="2.30.36.70">
    <property type="entry name" value="Actin, Chain A, domain 2"/>
    <property type="match status" value="1"/>
</dbReference>
<evidence type="ECO:0000256" key="7">
    <source>
        <dbReference type="ARBA" id="ARBA00073820"/>
    </source>
</evidence>
<evidence type="ECO:0000256" key="3">
    <source>
        <dbReference type="ARBA" id="ARBA00018633"/>
    </source>
</evidence>
<comment type="function">
    <text evidence="5">Component of the SWR1 complex which mediates the ATP-dependent exchange of histone H2A for the H2A variant HZT1 leading to transcriptional regulation of selected genes by chromatin remodeling. Involved in chromosome stability.</text>
</comment>
<evidence type="ECO:0000256" key="8">
    <source>
        <dbReference type="SAM" id="MobiDB-lite"/>
    </source>
</evidence>
<dbReference type="AlphaFoldDB" id="A0A9P5XK36"/>
<name>A0A9P5XK36_9AGAR</name>
<protein>
    <recommendedName>
        <fullName evidence="3">Actin-like protein ARP6</fullName>
    </recommendedName>
    <alternativeName>
        <fullName evidence="7">Actin-like protein arp6</fullName>
    </alternativeName>
</protein>
<proteinExistence type="inferred from homology"/>